<evidence type="ECO:0000313" key="4">
    <source>
        <dbReference type="Proteomes" id="UP000583800"/>
    </source>
</evidence>
<evidence type="ECO:0000256" key="2">
    <source>
        <dbReference type="SAM" id="Phobius"/>
    </source>
</evidence>
<dbReference type="EMBL" id="JACHJB010000002">
    <property type="protein sequence ID" value="MBB6349385.1"/>
    <property type="molecule type" value="Genomic_DNA"/>
</dbReference>
<keyword evidence="4" id="KW-1185">Reference proteome</keyword>
<feature type="compositionally biased region" description="Pro residues" evidence="1">
    <location>
        <begin position="296"/>
        <end position="344"/>
    </location>
</feature>
<feature type="transmembrane region" description="Helical" evidence="2">
    <location>
        <begin position="47"/>
        <end position="65"/>
    </location>
</feature>
<evidence type="ECO:0000313" key="3">
    <source>
        <dbReference type="EMBL" id="MBB6349385.1"/>
    </source>
</evidence>
<dbReference type="AlphaFoldDB" id="A0A7X0F1U1"/>
<name>A0A7X0F1U1_9ACTN</name>
<comment type="caution">
    <text evidence="3">The sequence shown here is derived from an EMBL/GenBank/DDBJ whole genome shotgun (WGS) entry which is preliminary data.</text>
</comment>
<accession>A0A7X0F1U1</accession>
<keyword evidence="2" id="KW-1133">Transmembrane helix</keyword>
<keyword evidence="2" id="KW-0472">Membrane</keyword>
<feature type="compositionally biased region" description="Pro residues" evidence="1">
    <location>
        <begin position="376"/>
        <end position="390"/>
    </location>
</feature>
<keyword evidence="2" id="KW-0812">Transmembrane</keyword>
<organism evidence="3 4">
    <name type="scientific">Nonomuraea muscovyensis</name>
    <dbReference type="NCBI Taxonomy" id="1124761"/>
    <lineage>
        <taxon>Bacteria</taxon>
        <taxon>Bacillati</taxon>
        <taxon>Actinomycetota</taxon>
        <taxon>Actinomycetes</taxon>
        <taxon>Streptosporangiales</taxon>
        <taxon>Streptosporangiaceae</taxon>
        <taxon>Nonomuraea</taxon>
    </lineage>
</organism>
<feature type="region of interest" description="Disordered" evidence="1">
    <location>
        <begin position="282"/>
        <end position="397"/>
    </location>
</feature>
<proteinExistence type="predicted"/>
<gene>
    <name evidence="3" type="ORF">FHU36_005930</name>
</gene>
<reference evidence="3 4" key="1">
    <citation type="submission" date="2020-08" db="EMBL/GenBank/DDBJ databases">
        <title>Sequencing the genomes of 1000 actinobacteria strains.</title>
        <authorList>
            <person name="Klenk H.-P."/>
        </authorList>
    </citation>
    <scope>NUCLEOTIDE SEQUENCE [LARGE SCALE GENOMIC DNA]</scope>
    <source>
        <strain evidence="3 4">DSM 45913</strain>
    </source>
</reference>
<protein>
    <submittedName>
        <fullName evidence="3">Uncharacterized protein</fullName>
    </submittedName>
</protein>
<evidence type="ECO:0000256" key="1">
    <source>
        <dbReference type="SAM" id="MobiDB-lite"/>
    </source>
</evidence>
<dbReference type="Proteomes" id="UP000583800">
    <property type="component" value="Unassembled WGS sequence"/>
</dbReference>
<sequence length="397" mass="43575">MDPRALPPRLVIDPSLPREISIQLRANPHLLRMARTGARPERPADPMLLLLAVFMLVLVLITMGLPGVVGGVFAMSVIGLMRWMVVGSANRTVRRSLRVAQEHAAHFVLPEDLDYPCQRLLRRAQNAVDAVLGSRVHQAGLIDTIDNQVTLPEEVWQIAQRLSRLSAMHAEHRRLVPRDLPPGLEDAVKPYSTALDAAWTSLSKRVRHLEEYAKQVLRADKVFHAHQRLEALAARTPDYQRLIADTVRDELAHEHIRRLGEQAQHVRRLFEESIHEARRTAGELLRSPLSVTDPIPSRPPSVSPPSPGPSPGPSSGPSSVSPPPSVSGPGVPLRPPPPARPTIQPPAGEVAGRWPADESATPTVPLKLPRGKGAAAPPPPVRNPFRPPPPARRRPRS</sequence>
<dbReference type="RefSeq" id="WP_185086959.1">
    <property type="nucleotide sequence ID" value="NZ_JACHJB010000002.1"/>
</dbReference>